<dbReference type="InterPro" id="IPR053157">
    <property type="entry name" value="Sterol_Uptake_Regulator"/>
</dbReference>
<dbReference type="PROSITE" id="PS50048">
    <property type="entry name" value="ZN2_CY6_FUNGAL_2"/>
    <property type="match status" value="1"/>
</dbReference>
<dbReference type="GO" id="GO:0008270">
    <property type="term" value="F:zinc ion binding"/>
    <property type="evidence" value="ECO:0007669"/>
    <property type="project" value="InterPro"/>
</dbReference>
<keyword evidence="8" id="KW-1185">Reference proteome</keyword>
<dbReference type="GO" id="GO:0001228">
    <property type="term" value="F:DNA-binding transcription activator activity, RNA polymerase II-specific"/>
    <property type="evidence" value="ECO:0007669"/>
    <property type="project" value="TreeGrafter"/>
</dbReference>
<evidence type="ECO:0000313" key="8">
    <source>
        <dbReference type="Proteomes" id="UP000019804"/>
    </source>
</evidence>
<sequence length="383" mass="43457">MRKVRRSHTKSRKGCVQCKNGHVKCDEVMPTCGLCLKRKQECTWPSGSGNDTHSQESSTPKDGSDAHIGTSESPSSFASDHIRCLEMRLFHHYMVETYRSMPEGRLTHYHYQVIIPKFAANHAFLLDAMLALSAMHLAFSETNETRYWLELGLKYQTSACTSLSRLLTVDVTPEYFGPAFLSSVFIMLTATAYPSVSRDNIAFNALSQVLEMRRLLAGCSLLMERLRNSPSPEMMQWFNVQGSVRKDDSPRENALSDSLQRLYPLIESCSDFRRSPYKNTWDLLSDSVHSWPMYGARGGFIALPIHVSDSFLTLLQEDDWMARILFLHYGVGLQLLSDRWYVGDWGQRMVASIVESMESEIPPEWVSVVTWARMAVGLDATVP</sequence>
<name>A0A017SFG2_ASPRC</name>
<dbReference type="Proteomes" id="UP000019804">
    <property type="component" value="Unassembled WGS sequence"/>
</dbReference>
<dbReference type="EMBL" id="KK088421">
    <property type="protein sequence ID" value="EYE95687.1"/>
    <property type="molecule type" value="Genomic_DNA"/>
</dbReference>
<reference evidence="8" key="1">
    <citation type="journal article" date="2014" name="Nat. Commun.">
        <title>Genomic adaptations of the halophilic Dead Sea filamentous fungus Eurotium rubrum.</title>
        <authorList>
            <person name="Kis-Papo T."/>
            <person name="Weig A.R."/>
            <person name="Riley R."/>
            <person name="Persoh D."/>
            <person name="Salamov A."/>
            <person name="Sun H."/>
            <person name="Lipzen A."/>
            <person name="Wasser S.P."/>
            <person name="Rambold G."/>
            <person name="Grigoriev I.V."/>
            <person name="Nevo E."/>
        </authorList>
    </citation>
    <scope>NUCLEOTIDE SEQUENCE [LARGE SCALE GENOMIC DNA]</scope>
    <source>
        <strain evidence="8">CBS 135680</strain>
    </source>
</reference>
<gene>
    <name evidence="7" type="ORF">EURHEDRAFT_455017</name>
</gene>
<dbReference type="Pfam" id="PF00172">
    <property type="entry name" value="Zn_clus"/>
    <property type="match status" value="1"/>
</dbReference>
<feature type="region of interest" description="Disordered" evidence="5">
    <location>
        <begin position="44"/>
        <end position="77"/>
    </location>
</feature>
<dbReference type="STRING" id="1388766.A0A017SFG2"/>
<accession>A0A017SFG2</accession>
<proteinExistence type="predicted"/>
<dbReference type="AlphaFoldDB" id="A0A017SFG2"/>
<keyword evidence="1" id="KW-0805">Transcription regulation</keyword>
<feature type="domain" description="Zn(2)-C6 fungal-type" evidence="6">
    <location>
        <begin position="14"/>
        <end position="44"/>
    </location>
</feature>
<keyword evidence="3" id="KW-0804">Transcription</keyword>
<feature type="compositionally biased region" description="Polar residues" evidence="5">
    <location>
        <begin position="44"/>
        <end position="61"/>
    </location>
</feature>
<keyword evidence="4" id="KW-0539">Nucleus</keyword>
<dbReference type="HOGENOM" id="CLU_024934_5_1_1"/>
<evidence type="ECO:0000256" key="2">
    <source>
        <dbReference type="ARBA" id="ARBA00023125"/>
    </source>
</evidence>
<organism evidence="7 8">
    <name type="scientific">Aspergillus ruber (strain CBS 135680)</name>
    <dbReference type="NCBI Taxonomy" id="1388766"/>
    <lineage>
        <taxon>Eukaryota</taxon>
        <taxon>Fungi</taxon>
        <taxon>Dikarya</taxon>
        <taxon>Ascomycota</taxon>
        <taxon>Pezizomycotina</taxon>
        <taxon>Eurotiomycetes</taxon>
        <taxon>Eurotiomycetidae</taxon>
        <taxon>Eurotiales</taxon>
        <taxon>Aspergillaceae</taxon>
        <taxon>Aspergillus</taxon>
        <taxon>Aspergillus subgen. Aspergillus</taxon>
    </lineage>
</organism>
<evidence type="ECO:0000313" key="7">
    <source>
        <dbReference type="EMBL" id="EYE95687.1"/>
    </source>
</evidence>
<dbReference type="PANTHER" id="PTHR47784:SF14">
    <property type="entry name" value="ZN(II)2CYS6 TRANSCRIPTION FACTOR (EUROFUNG)"/>
    <property type="match status" value="1"/>
</dbReference>
<dbReference type="InterPro" id="IPR001138">
    <property type="entry name" value="Zn2Cys6_DnaBD"/>
</dbReference>
<dbReference type="Gene3D" id="4.10.240.10">
    <property type="entry name" value="Zn(2)-C6 fungal-type DNA-binding domain"/>
    <property type="match status" value="1"/>
</dbReference>
<dbReference type="CDD" id="cd00067">
    <property type="entry name" value="GAL4"/>
    <property type="match status" value="1"/>
</dbReference>
<dbReference type="InterPro" id="IPR021858">
    <property type="entry name" value="Fun_TF"/>
</dbReference>
<dbReference type="Pfam" id="PF11951">
    <property type="entry name" value="Fungal_trans_2"/>
    <property type="match status" value="1"/>
</dbReference>
<dbReference type="GeneID" id="63699366"/>
<dbReference type="GO" id="GO:0003677">
    <property type="term" value="F:DNA binding"/>
    <property type="evidence" value="ECO:0007669"/>
    <property type="project" value="UniProtKB-KW"/>
</dbReference>
<dbReference type="PROSITE" id="PS00463">
    <property type="entry name" value="ZN2_CY6_FUNGAL_1"/>
    <property type="match status" value="1"/>
</dbReference>
<evidence type="ECO:0000259" key="6">
    <source>
        <dbReference type="PROSITE" id="PS50048"/>
    </source>
</evidence>
<keyword evidence="2" id="KW-0238">DNA-binding</keyword>
<protein>
    <recommendedName>
        <fullName evidence="6">Zn(2)-C6 fungal-type domain-containing protein</fullName>
    </recommendedName>
</protein>
<dbReference type="PANTHER" id="PTHR47784">
    <property type="entry name" value="STEROL UPTAKE CONTROL PROTEIN 2"/>
    <property type="match status" value="1"/>
</dbReference>
<dbReference type="InterPro" id="IPR036864">
    <property type="entry name" value="Zn2-C6_fun-type_DNA-bd_sf"/>
</dbReference>
<dbReference type="RefSeq" id="XP_040639375.1">
    <property type="nucleotide sequence ID" value="XM_040784242.1"/>
</dbReference>
<evidence type="ECO:0000256" key="1">
    <source>
        <dbReference type="ARBA" id="ARBA00023015"/>
    </source>
</evidence>
<dbReference type="OrthoDB" id="4937900at2759"/>
<dbReference type="SMART" id="SM00066">
    <property type="entry name" value="GAL4"/>
    <property type="match status" value="1"/>
</dbReference>
<dbReference type="SUPFAM" id="SSF57701">
    <property type="entry name" value="Zn2/Cys6 DNA-binding domain"/>
    <property type="match status" value="1"/>
</dbReference>
<evidence type="ECO:0000256" key="3">
    <source>
        <dbReference type="ARBA" id="ARBA00023163"/>
    </source>
</evidence>
<evidence type="ECO:0000256" key="4">
    <source>
        <dbReference type="ARBA" id="ARBA00023242"/>
    </source>
</evidence>
<evidence type="ECO:0000256" key="5">
    <source>
        <dbReference type="SAM" id="MobiDB-lite"/>
    </source>
</evidence>